<dbReference type="PANTHER" id="PTHR34956:SF1">
    <property type="entry name" value="DUF4005 DOMAIN-CONTAINING PROTEIN"/>
    <property type="match status" value="1"/>
</dbReference>
<proteinExistence type="predicted"/>
<dbReference type="OrthoDB" id="1649181at2759"/>
<comment type="caution">
    <text evidence="1">The sequence shown here is derived from an EMBL/GenBank/DDBJ whole genome shotgun (WGS) entry which is preliminary data.</text>
</comment>
<keyword evidence="2" id="KW-1185">Reference proteome</keyword>
<name>A0A6A5NXP9_LUPAL</name>
<sequence length="98" mass="11533">MVTKYDDDDRFYAEIRRQILLLTSEDDEDLLGRKSTGVFIPQPSTSEDNASTHVWPLNLWKSMNWKEKGTGVFIPKATTYKRKQKPVMRQIYRPVVKK</sequence>
<reference evidence="2" key="1">
    <citation type="journal article" date="2020" name="Nat. Commun.">
        <title>Genome sequence of the cluster root forming white lupin.</title>
        <authorList>
            <person name="Hufnagel B."/>
            <person name="Marques A."/>
            <person name="Soriano A."/>
            <person name="Marques L."/>
            <person name="Divol F."/>
            <person name="Doumas P."/>
            <person name="Sallet E."/>
            <person name="Mancinotti D."/>
            <person name="Carrere S."/>
            <person name="Marande W."/>
            <person name="Arribat S."/>
            <person name="Keller J."/>
            <person name="Huneau C."/>
            <person name="Blein T."/>
            <person name="Aime D."/>
            <person name="Laguerre M."/>
            <person name="Taylor J."/>
            <person name="Schubert V."/>
            <person name="Nelson M."/>
            <person name="Geu-Flores F."/>
            <person name="Crespi M."/>
            <person name="Gallardo-Guerrero K."/>
            <person name="Delaux P.-M."/>
            <person name="Salse J."/>
            <person name="Berges H."/>
            <person name="Guyot R."/>
            <person name="Gouzy J."/>
            <person name="Peret B."/>
        </authorList>
    </citation>
    <scope>NUCLEOTIDE SEQUENCE [LARGE SCALE GENOMIC DNA]</scope>
    <source>
        <strain evidence="2">cv. Amiga</strain>
    </source>
</reference>
<dbReference type="Proteomes" id="UP000447434">
    <property type="component" value="Chromosome 10"/>
</dbReference>
<protein>
    <submittedName>
        <fullName evidence="1">Uncharacterized protein</fullName>
    </submittedName>
</protein>
<evidence type="ECO:0000313" key="2">
    <source>
        <dbReference type="Proteomes" id="UP000447434"/>
    </source>
</evidence>
<accession>A0A6A5NXP9</accession>
<dbReference type="AlphaFoldDB" id="A0A6A5NXP9"/>
<dbReference type="EMBL" id="WOCE01000010">
    <property type="protein sequence ID" value="KAE9605678.1"/>
    <property type="molecule type" value="Genomic_DNA"/>
</dbReference>
<gene>
    <name evidence="1" type="ORF">Lalb_Chr10g0099891</name>
</gene>
<organism evidence="1 2">
    <name type="scientific">Lupinus albus</name>
    <name type="common">White lupine</name>
    <name type="synonym">Lupinus termis</name>
    <dbReference type="NCBI Taxonomy" id="3870"/>
    <lineage>
        <taxon>Eukaryota</taxon>
        <taxon>Viridiplantae</taxon>
        <taxon>Streptophyta</taxon>
        <taxon>Embryophyta</taxon>
        <taxon>Tracheophyta</taxon>
        <taxon>Spermatophyta</taxon>
        <taxon>Magnoliopsida</taxon>
        <taxon>eudicotyledons</taxon>
        <taxon>Gunneridae</taxon>
        <taxon>Pentapetalae</taxon>
        <taxon>rosids</taxon>
        <taxon>fabids</taxon>
        <taxon>Fabales</taxon>
        <taxon>Fabaceae</taxon>
        <taxon>Papilionoideae</taxon>
        <taxon>50 kb inversion clade</taxon>
        <taxon>genistoids sensu lato</taxon>
        <taxon>core genistoids</taxon>
        <taxon>Genisteae</taxon>
        <taxon>Lupinus</taxon>
    </lineage>
</organism>
<dbReference type="PANTHER" id="PTHR34956">
    <property type="entry name" value="OS05G0397300 PROTEIN"/>
    <property type="match status" value="1"/>
</dbReference>
<evidence type="ECO:0000313" key="1">
    <source>
        <dbReference type="EMBL" id="KAE9605678.1"/>
    </source>
</evidence>